<protein>
    <recommendedName>
        <fullName evidence="1">ESAT-6-like protein</fullName>
    </recommendedName>
</protein>
<reference evidence="2 3" key="1">
    <citation type="submission" date="2024-01" db="EMBL/GenBank/DDBJ databases">
        <title>Draft genome sequence of Gordonia sp. PKS22-38.</title>
        <authorList>
            <person name="Suphannarot A."/>
            <person name="Mingma R."/>
        </authorList>
    </citation>
    <scope>NUCLEOTIDE SEQUENCE [LARGE SCALE GENOMIC DNA]</scope>
    <source>
        <strain evidence="2 3">PKS22-38</strain>
    </source>
</reference>
<dbReference type="Gene3D" id="1.10.287.1060">
    <property type="entry name" value="ESAT-6-like"/>
    <property type="match status" value="1"/>
</dbReference>
<evidence type="ECO:0000256" key="1">
    <source>
        <dbReference type="RuleBase" id="RU362001"/>
    </source>
</evidence>
<dbReference type="Pfam" id="PF06013">
    <property type="entry name" value="WXG100"/>
    <property type="match status" value="1"/>
</dbReference>
<dbReference type="NCBIfam" id="TIGR03930">
    <property type="entry name" value="WXG100_ESAT6"/>
    <property type="match status" value="1"/>
</dbReference>
<dbReference type="Proteomes" id="UP001335729">
    <property type="component" value="Unassembled WGS sequence"/>
</dbReference>
<dbReference type="InterPro" id="IPR010310">
    <property type="entry name" value="T7SS_ESAT-6-like"/>
</dbReference>
<organism evidence="2 3">
    <name type="scientific">Gordonia prachuapensis</name>
    <dbReference type="NCBI Taxonomy" id="3115651"/>
    <lineage>
        <taxon>Bacteria</taxon>
        <taxon>Bacillati</taxon>
        <taxon>Actinomycetota</taxon>
        <taxon>Actinomycetes</taxon>
        <taxon>Mycobacteriales</taxon>
        <taxon>Gordoniaceae</taxon>
        <taxon>Gordonia</taxon>
    </lineage>
</organism>
<name>A0ABU7MN07_9ACTN</name>
<comment type="caution">
    <text evidence="2">The sequence shown here is derived from an EMBL/GenBank/DDBJ whole genome shotgun (WGS) entry which is preliminary data.</text>
</comment>
<evidence type="ECO:0000313" key="3">
    <source>
        <dbReference type="Proteomes" id="UP001335729"/>
    </source>
</evidence>
<accession>A0ABU7MN07</accession>
<sequence length="107" mass="11342">MSDPTGGGLNLDTAGAQASVKSISGIVNEMQAILGTIQKQTAAGQETWWGRASEAFGATNADWHTSATKLQAVLQEIENALMSGFTEYEDIDSSAAQPFQNQTHVKI</sequence>
<dbReference type="InterPro" id="IPR036689">
    <property type="entry name" value="ESAT-6-like_sf"/>
</dbReference>
<dbReference type="RefSeq" id="WP_330502964.1">
    <property type="nucleotide sequence ID" value="NZ_JAZDUE010000001.1"/>
</dbReference>
<dbReference type="EMBL" id="JAZDUE010000001">
    <property type="protein sequence ID" value="MEE4021638.1"/>
    <property type="molecule type" value="Genomic_DNA"/>
</dbReference>
<keyword evidence="3" id="KW-1185">Reference proteome</keyword>
<gene>
    <name evidence="2" type="ORF">V1Y59_01000</name>
</gene>
<dbReference type="SUPFAM" id="SSF140453">
    <property type="entry name" value="EsxAB dimer-like"/>
    <property type="match status" value="1"/>
</dbReference>
<comment type="similarity">
    <text evidence="1">Belongs to the WXG100 family.</text>
</comment>
<proteinExistence type="inferred from homology"/>
<evidence type="ECO:0000313" key="2">
    <source>
        <dbReference type="EMBL" id="MEE4021638.1"/>
    </source>
</evidence>